<evidence type="ECO:0000313" key="2">
    <source>
        <dbReference type="Proteomes" id="UP001597509"/>
    </source>
</evidence>
<protein>
    <submittedName>
        <fullName evidence="1">Uncharacterized protein</fullName>
    </submittedName>
</protein>
<comment type="caution">
    <text evidence="1">The sequence shown here is derived from an EMBL/GenBank/DDBJ whole genome shotgun (WGS) entry which is preliminary data.</text>
</comment>
<evidence type="ECO:0000313" key="1">
    <source>
        <dbReference type="EMBL" id="MFD2904469.1"/>
    </source>
</evidence>
<dbReference type="EMBL" id="JBHUPE010000004">
    <property type="protein sequence ID" value="MFD2904469.1"/>
    <property type="molecule type" value="Genomic_DNA"/>
</dbReference>
<keyword evidence="2" id="KW-1185">Reference proteome</keyword>
<accession>A0ABW5YVH2</accession>
<organism evidence="1 2">
    <name type="scientific">Sphingobacterium anhuiense</name>
    <dbReference type="NCBI Taxonomy" id="493780"/>
    <lineage>
        <taxon>Bacteria</taxon>
        <taxon>Pseudomonadati</taxon>
        <taxon>Bacteroidota</taxon>
        <taxon>Sphingobacteriia</taxon>
        <taxon>Sphingobacteriales</taxon>
        <taxon>Sphingobacteriaceae</taxon>
        <taxon>Sphingobacterium</taxon>
    </lineage>
</organism>
<gene>
    <name evidence="1" type="ORF">ACFS6I_11070</name>
</gene>
<reference evidence="2" key="1">
    <citation type="journal article" date="2019" name="Int. J. Syst. Evol. Microbiol.">
        <title>The Global Catalogue of Microorganisms (GCM) 10K type strain sequencing project: providing services to taxonomists for standard genome sequencing and annotation.</title>
        <authorList>
            <consortium name="The Broad Institute Genomics Platform"/>
            <consortium name="The Broad Institute Genome Sequencing Center for Infectious Disease"/>
            <person name="Wu L."/>
            <person name="Ma J."/>
        </authorList>
    </citation>
    <scope>NUCLEOTIDE SEQUENCE [LARGE SCALE GENOMIC DNA]</scope>
    <source>
        <strain evidence="2">KCTC 22209</strain>
    </source>
</reference>
<dbReference type="Proteomes" id="UP001597509">
    <property type="component" value="Unassembled WGS sequence"/>
</dbReference>
<proteinExistence type="predicted"/>
<name>A0ABW5YVH2_9SPHI</name>
<sequence>MISTPKILDIRIFPPIAIARFGSSETPLEAYRVEINTENPLDFRTIVPEANYVIDAQGNISIAPATEAIQFKTSKADKRAIKPVSPFLELFVRTTADENNFVPLTTDLLQELGLSTDDLEFKLEMGNHKIYRRTNDVNDKIVLELNSNNLHEKHLKYALDGHCNNFKTGATIPLGYFQFIQPQTQGNAKEYGLNQIRFRFTPPAGKVYGPDIPYIENLLKKDVLSADYKSYLSDLVKNDPDVLLYDSNKGTWTSYKENEGPTKTNPAQIFAGYDEGIWQYSIGLFDDASDGWLEVTLHTSDQDFKARASLATAPPAFAPDILPIRVVTDELEQILYGPEFDENELVHIDDIQEIIRRAFETIRLMNTAIMNGNPYYGISGTASTMPRQDTNDTHRAFEPVMSPDIVDNFAVRQLHERIYNSLDTGIAPWFINSIRMPYEIGKLDNETRRKMPAMMRGADARALTLTYRQINTIIKAITQGSLKKLISEANSPGNTIAYKDYKAQLHYKGKGNPFCILPSAAISNCFPGLEFDFKNLWIRTFEGIELSENNNYVMNTEKDFNQLMHRRLVGIMEKPTMVETVGPILPNGTPDNNTSLATASNPDSAVFMEWSNNLIYTLQRQGQEVYCYFTADAIEKEVLITADDLKAFKKAIDNDGAMYYTTDSGVKLQWVALKVRSFFQEDSVEFSTGLVQPGEFTRGLCSPWQNDFRECACYYWAASRPDYVNIENNKTGFTTGDNWMAKERTGTYIPDNRTDTHLLSYTDLFRDWEHDLHFIIKGNDETFSD</sequence>
<dbReference type="RefSeq" id="WP_380920475.1">
    <property type="nucleotide sequence ID" value="NZ_JBHUPE010000004.1"/>
</dbReference>